<feature type="transmembrane region" description="Helical" evidence="11">
    <location>
        <begin position="373"/>
        <end position="397"/>
    </location>
</feature>
<proteinExistence type="inferred from homology"/>
<evidence type="ECO:0000256" key="7">
    <source>
        <dbReference type="ARBA" id="ARBA00023136"/>
    </source>
</evidence>
<keyword evidence="3" id="KW-1003">Cell membrane</keyword>
<dbReference type="AlphaFoldDB" id="A0A4Y2KN46"/>
<dbReference type="PANTHER" id="PTHR24248">
    <property type="entry name" value="ADRENERGIC RECEPTOR-RELATED G-PROTEIN COUPLED RECEPTOR"/>
    <property type="match status" value="1"/>
</dbReference>
<dbReference type="Pfam" id="PF00001">
    <property type="entry name" value="7tm_1"/>
    <property type="match status" value="1"/>
</dbReference>
<comment type="similarity">
    <text evidence="2 10">Belongs to the G-protein coupled receptor 1 family.</text>
</comment>
<comment type="subcellular location">
    <subcellularLocation>
        <location evidence="1">Cell membrane</location>
        <topology evidence="1">Multi-pass membrane protein</topology>
    </subcellularLocation>
</comment>
<feature type="transmembrane region" description="Helical" evidence="11">
    <location>
        <begin position="409"/>
        <end position="431"/>
    </location>
</feature>
<dbReference type="GO" id="GO:0005886">
    <property type="term" value="C:plasma membrane"/>
    <property type="evidence" value="ECO:0007669"/>
    <property type="project" value="UniProtKB-SubCell"/>
</dbReference>
<dbReference type="Gene3D" id="1.20.1070.10">
    <property type="entry name" value="Rhodopsin 7-helix transmembrane proteins"/>
    <property type="match status" value="1"/>
</dbReference>
<dbReference type="InterPro" id="IPR000276">
    <property type="entry name" value="GPCR_Rhodpsn"/>
</dbReference>
<dbReference type="PRINTS" id="PR00237">
    <property type="entry name" value="GPCRRHODOPSN"/>
</dbReference>
<dbReference type="SMART" id="SM01381">
    <property type="entry name" value="7TM_GPCR_Srsx"/>
    <property type="match status" value="1"/>
</dbReference>
<dbReference type="InterPro" id="IPR017452">
    <property type="entry name" value="GPCR_Rhodpsn_7TM"/>
</dbReference>
<dbReference type="GO" id="GO:0004930">
    <property type="term" value="F:G protein-coupled receptor activity"/>
    <property type="evidence" value="ECO:0007669"/>
    <property type="project" value="UniProtKB-KW"/>
</dbReference>
<sequence length="488" mass="55028">MLANDTAENIVEAFISTESNNISLIDEIDYHINSESGSLIEEYVPPALTGLINILNKTIVTEVPKASVYTNASSVLLAVKDTILYDGNSTLFEPTFNNNLLAVVLTFFCLVTIFGNILVMVAVFREPYLHTVTNYFIASLATADCIVGAVVMPFCVVLEVCDGYWPFGQDWCDIWRSIDVLASTASILNLCVISLDRYWAITDSMSYPRKMSPTRAGILIAVVWVCSALISFPAIAWWRAVSTFPPPEYQCLFTEDVGYLVFSSAVSFYVPLTVMLFTYYKIYRAAMEQKRSLKLGTKQVHAINGEQCASLTLRIHRGGMFSPKYDPKLTNGNHHSDDYHERTSLKVPSRHMKSFSLSRKISKLAKERKAAKTLGIVMGVFILCWLPFFVTNVLMGICGDSCVMNSKMVFSVVTWLGWTNSGMNPVIYACWSRDFRRAFTKLLCSCCPKYLRRKQRHRSRFRQVVRDEVSMPNFKSSSNPMTIEDISL</sequence>
<evidence type="ECO:0000313" key="13">
    <source>
        <dbReference type="EMBL" id="GBN04004.1"/>
    </source>
</evidence>
<organism evidence="13 14">
    <name type="scientific">Araneus ventricosus</name>
    <name type="common">Orbweaver spider</name>
    <name type="synonym">Epeira ventricosa</name>
    <dbReference type="NCBI Taxonomy" id="182803"/>
    <lineage>
        <taxon>Eukaryota</taxon>
        <taxon>Metazoa</taxon>
        <taxon>Ecdysozoa</taxon>
        <taxon>Arthropoda</taxon>
        <taxon>Chelicerata</taxon>
        <taxon>Arachnida</taxon>
        <taxon>Araneae</taxon>
        <taxon>Araneomorphae</taxon>
        <taxon>Entelegynae</taxon>
        <taxon>Araneoidea</taxon>
        <taxon>Araneidae</taxon>
        <taxon>Araneus</taxon>
    </lineage>
</organism>
<dbReference type="SUPFAM" id="SSF81321">
    <property type="entry name" value="Family A G protein-coupled receptor-like"/>
    <property type="match status" value="1"/>
</dbReference>
<feature type="transmembrane region" description="Helical" evidence="11">
    <location>
        <begin position="100"/>
        <end position="123"/>
    </location>
</feature>
<evidence type="ECO:0000256" key="10">
    <source>
        <dbReference type="RuleBase" id="RU000688"/>
    </source>
</evidence>
<keyword evidence="5 11" id="KW-1133">Transmembrane helix</keyword>
<name>A0A4Y2KN46_ARAVE</name>
<dbReference type="OrthoDB" id="5957871at2759"/>
<dbReference type="PANTHER" id="PTHR24248:SF185">
    <property type="entry name" value="DOPAMINE RECEPTOR 2"/>
    <property type="match status" value="1"/>
</dbReference>
<evidence type="ECO:0000256" key="3">
    <source>
        <dbReference type="ARBA" id="ARBA00022475"/>
    </source>
</evidence>
<gene>
    <name evidence="13" type="primary">Dop1R2_1</name>
    <name evidence="13" type="ORF">AVEN_257592_1</name>
</gene>
<feature type="transmembrane region" description="Helical" evidence="11">
    <location>
        <begin position="216"/>
        <end position="238"/>
    </location>
</feature>
<evidence type="ECO:0000256" key="9">
    <source>
        <dbReference type="ARBA" id="ARBA00023224"/>
    </source>
</evidence>
<evidence type="ECO:0000256" key="11">
    <source>
        <dbReference type="SAM" id="Phobius"/>
    </source>
</evidence>
<evidence type="ECO:0000256" key="5">
    <source>
        <dbReference type="ARBA" id="ARBA00022989"/>
    </source>
</evidence>
<keyword evidence="8 10" id="KW-0675">Receptor</keyword>
<keyword evidence="9 10" id="KW-0807">Transducer</keyword>
<evidence type="ECO:0000256" key="6">
    <source>
        <dbReference type="ARBA" id="ARBA00023040"/>
    </source>
</evidence>
<evidence type="ECO:0000256" key="1">
    <source>
        <dbReference type="ARBA" id="ARBA00004651"/>
    </source>
</evidence>
<evidence type="ECO:0000259" key="12">
    <source>
        <dbReference type="PROSITE" id="PS50262"/>
    </source>
</evidence>
<keyword evidence="14" id="KW-1185">Reference proteome</keyword>
<evidence type="ECO:0000256" key="8">
    <source>
        <dbReference type="ARBA" id="ARBA00023170"/>
    </source>
</evidence>
<dbReference type="GO" id="GO:0043410">
    <property type="term" value="P:positive regulation of MAPK cascade"/>
    <property type="evidence" value="ECO:0007669"/>
    <property type="project" value="TreeGrafter"/>
</dbReference>
<feature type="transmembrane region" description="Helical" evidence="11">
    <location>
        <begin position="135"/>
        <end position="154"/>
    </location>
</feature>
<evidence type="ECO:0000256" key="4">
    <source>
        <dbReference type="ARBA" id="ARBA00022692"/>
    </source>
</evidence>
<evidence type="ECO:0000256" key="2">
    <source>
        <dbReference type="ARBA" id="ARBA00010663"/>
    </source>
</evidence>
<reference evidence="13 14" key="1">
    <citation type="journal article" date="2019" name="Sci. Rep.">
        <title>Orb-weaving spider Araneus ventricosus genome elucidates the spidroin gene catalogue.</title>
        <authorList>
            <person name="Kono N."/>
            <person name="Nakamura H."/>
            <person name="Ohtoshi R."/>
            <person name="Moran D.A.P."/>
            <person name="Shinohara A."/>
            <person name="Yoshida Y."/>
            <person name="Fujiwara M."/>
            <person name="Mori M."/>
            <person name="Tomita M."/>
            <person name="Arakawa K."/>
        </authorList>
    </citation>
    <scope>NUCLEOTIDE SEQUENCE [LARGE SCALE GENOMIC DNA]</scope>
</reference>
<keyword evidence="7 11" id="KW-0472">Membrane</keyword>
<feature type="transmembrane region" description="Helical" evidence="11">
    <location>
        <begin position="258"/>
        <end position="280"/>
    </location>
</feature>
<dbReference type="EMBL" id="BGPR01004848">
    <property type="protein sequence ID" value="GBN04004.1"/>
    <property type="molecule type" value="Genomic_DNA"/>
</dbReference>
<dbReference type="CDD" id="cd15067">
    <property type="entry name" value="7tmA_Dop1R2-like"/>
    <property type="match status" value="1"/>
</dbReference>
<evidence type="ECO:0000313" key="14">
    <source>
        <dbReference type="Proteomes" id="UP000499080"/>
    </source>
</evidence>
<dbReference type="GO" id="GO:0071880">
    <property type="term" value="P:adenylate cyclase-activating adrenergic receptor signaling pathway"/>
    <property type="evidence" value="ECO:0007669"/>
    <property type="project" value="TreeGrafter"/>
</dbReference>
<protein>
    <submittedName>
        <fullName evidence="13">Dopamine receptor 2</fullName>
    </submittedName>
</protein>
<feature type="transmembrane region" description="Helical" evidence="11">
    <location>
        <begin position="174"/>
        <end position="195"/>
    </location>
</feature>
<dbReference type="FunFam" id="1.20.1070.10:FF:000282">
    <property type="entry name" value="Dopamine receptor 2"/>
    <property type="match status" value="1"/>
</dbReference>
<accession>A0A4Y2KN46</accession>
<dbReference type="PROSITE" id="PS00237">
    <property type="entry name" value="G_PROTEIN_RECEP_F1_1"/>
    <property type="match status" value="1"/>
</dbReference>
<dbReference type="PROSITE" id="PS50262">
    <property type="entry name" value="G_PROTEIN_RECEP_F1_2"/>
    <property type="match status" value="1"/>
</dbReference>
<keyword evidence="6 10" id="KW-0297">G-protein coupled receptor</keyword>
<feature type="domain" description="G-protein coupled receptors family 1 profile" evidence="12">
    <location>
        <begin position="115"/>
        <end position="428"/>
    </location>
</feature>
<dbReference type="Proteomes" id="UP000499080">
    <property type="component" value="Unassembled WGS sequence"/>
</dbReference>
<keyword evidence="4 10" id="KW-0812">Transmembrane</keyword>
<comment type="caution">
    <text evidence="13">The sequence shown here is derived from an EMBL/GenBank/DDBJ whole genome shotgun (WGS) entry which is preliminary data.</text>
</comment>